<organism evidence="3 4">
    <name type="scientific">Theileria parva</name>
    <name type="common">East coast fever infection agent</name>
    <dbReference type="NCBI Taxonomy" id="5875"/>
    <lineage>
        <taxon>Eukaryota</taxon>
        <taxon>Sar</taxon>
        <taxon>Alveolata</taxon>
        <taxon>Apicomplexa</taxon>
        <taxon>Aconoidasida</taxon>
        <taxon>Piroplasmida</taxon>
        <taxon>Theileriidae</taxon>
        <taxon>Theileria</taxon>
    </lineage>
</organism>
<keyword evidence="2" id="KW-0472">Membrane</keyword>
<feature type="transmembrane region" description="Helical" evidence="2">
    <location>
        <begin position="20"/>
        <end position="36"/>
    </location>
</feature>
<evidence type="ECO:0000313" key="4">
    <source>
        <dbReference type="Proteomes" id="UP000001949"/>
    </source>
</evidence>
<dbReference type="eggNOG" id="KOG0543">
    <property type="taxonomic scope" value="Eukaryota"/>
</dbReference>
<keyword evidence="2" id="KW-1133">Transmembrane helix</keyword>
<dbReference type="Pfam" id="PF05620">
    <property type="entry name" value="TMEM208_SND2"/>
    <property type="match status" value="1"/>
</dbReference>
<name>Q4N994_THEPA</name>
<evidence type="ECO:0000256" key="1">
    <source>
        <dbReference type="SAM" id="MobiDB-lite"/>
    </source>
</evidence>
<dbReference type="RefSeq" id="XP_765747.1">
    <property type="nucleotide sequence ID" value="XM_760654.1"/>
</dbReference>
<evidence type="ECO:0000256" key="2">
    <source>
        <dbReference type="SAM" id="Phobius"/>
    </source>
</evidence>
<accession>Q4N994</accession>
<reference evidence="3 4" key="1">
    <citation type="journal article" date="2005" name="Science">
        <title>Genome sequence of Theileria parva, a bovine pathogen that transforms lymphocytes.</title>
        <authorList>
            <person name="Gardner M.J."/>
            <person name="Bishop R."/>
            <person name="Shah T."/>
            <person name="de Villiers E.P."/>
            <person name="Carlton J.M."/>
            <person name="Hall N."/>
            <person name="Ren Q."/>
            <person name="Paulsen I.T."/>
            <person name="Pain A."/>
            <person name="Berriman M."/>
            <person name="Wilson R.J.M."/>
            <person name="Sato S."/>
            <person name="Ralph S.A."/>
            <person name="Mann D.J."/>
            <person name="Xiong Z."/>
            <person name="Shallom S.J."/>
            <person name="Weidman J."/>
            <person name="Jiang L."/>
            <person name="Lynn J."/>
            <person name="Weaver B."/>
            <person name="Shoaibi A."/>
            <person name="Domingo A.R."/>
            <person name="Wasawo D."/>
            <person name="Crabtree J."/>
            <person name="Wortman J.R."/>
            <person name="Haas B."/>
            <person name="Angiuoli S.V."/>
            <person name="Creasy T.H."/>
            <person name="Lu C."/>
            <person name="Suh B."/>
            <person name="Silva J.C."/>
            <person name="Utterback T.R."/>
            <person name="Feldblyum T.V."/>
            <person name="Pertea M."/>
            <person name="Allen J."/>
            <person name="Nierman W.C."/>
            <person name="Taracha E.L.N."/>
            <person name="Salzberg S.L."/>
            <person name="White O.R."/>
            <person name="Fitzhugh H.A."/>
            <person name="Morzaria S."/>
            <person name="Venter J.C."/>
            <person name="Fraser C.M."/>
            <person name="Nene V."/>
        </authorList>
    </citation>
    <scope>NUCLEOTIDE SEQUENCE [LARGE SCALE GENOMIC DNA]</scope>
    <source>
        <strain evidence="3 4">Muguga</strain>
    </source>
</reference>
<evidence type="ECO:0000313" key="3">
    <source>
        <dbReference type="EMBL" id="EAN33464.1"/>
    </source>
</evidence>
<keyword evidence="4" id="KW-1185">Reference proteome</keyword>
<dbReference type="EMBL" id="AAGK01000001">
    <property type="protein sequence ID" value="EAN33464.1"/>
    <property type="molecule type" value="Genomic_DNA"/>
</dbReference>
<sequence>MAQRSEKKRADRERKVGRYYTLVFLFSVILWVLKFARDLYYKKLPYTKFGYFWRVSLIFLGYSFSLYSIFNNLKLGLEFSLSNDLFIVTTSATVLSVFFDHSYKLFLTVPLYAVYKGSKAFYKWATTPSLEVPQTPQNQEPKKRVKYRTVRA</sequence>
<comment type="caution">
    <text evidence="3">The sequence shown here is derived from an EMBL/GenBank/DDBJ whole genome shotgun (WGS) entry which is preliminary data.</text>
</comment>
<dbReference type="AlphaFoldDB" id="Q4N994"/>
<feature type="compositionally biased region" description="Basic residues" evidence="1">
    <location>
        <begin position="143"/>
        <end position="152"/>
    </location>
</feature>
<dbReference type="InParanoid" id="Q4N994"/>
<feature type="transmembrane region" description="Helical" evidence="2">
    <location>
        <begin position="51"/>
        <end position="70"/>
    </location>
</feature>
<gene>
    <name evidence="3" type="ordered locus">TP01_0220</name>
</gene>
<dbReference type="STRING" id="5875.Q4N994"/>
<dbReference type="KEGG" id="tpv:TP01_0220"/>
<dbReference type="Proteomes" id="UP000001949">
    <property type="component" value="Unassembled WGS sequence"/>
</dbReference>
<protein>
    <submittedName>
        <fullName evidence="3">Uncharacterized protein</fullName>
    </submittedName>
</protein>
<feature type="region of interest" description="Disordered" evidence="1">
    <location>
        <begin position="133"/>
        <end position="152"/>
    </location>
</feature>
<dbReference type="GeneID" id="3503049"/>
<dbReference type="InterPro" id="IPR008506">
    <property type="entry name" value="SND2/TMEM208"/>
</dbReference>
<proteinExistence type="predicted"/>
<dbReference type="VEuPathDB" id="PiroplasmaDB:TpMuguga_01g00220"/>
<keyword evidence="2" id="KW-0812">Transmembrane</keyword>